<dbReference type="Proteomes" id="UP000007394">
    <property type="component" value="Chromosome"/>
</dbReference>
<proteinExistence type="predicted"/>
<evidence type="ECO:0008006" key="3">
    <source>
        <dbReference type="Google" id="ProtNLM"/>
    </source>
</evidence>
<dbReference type="AlphaFoldDB" id="I0ANB6"/>
<sequence>MLINYKSINQSIIHSIIQPFIHSITQPFLRSVVLFLFLSMTILLFGCKQTTEPKLEPELKLELEDVSCTEAWINLRITNLQLPANVTLYKNSEAQNNILCYGDTLLYVDSLLPNQTYKFKSIVQSSNQQIITSSNELTVTTMDTTSHDFTWQSWEFGQHSSSTLYDVAIIDENNIWAVGEIYMNDSLGRPDPNAYNAVHWDGTKWELKRIYFPTVCGGTSLSSYPAKAIFIFDDGQIWISSSGDKIAILKDGIQINKFCLPSNVSMSINKLWGSSSSDLYAVGNNGNIAHWDGRKWTKIESGTTLPIRDIWGDFNTRTNSYEILAIAAEVDVDKGTKVFRIEKNNVVEENNTGLSWDVGGLWFKSGSKYYVAGAGIHYKHTLRDSIWKRYQRGLVTNYGGDGIRGSDINDVFAVGSYLEIVHFNGSSWHNYLNEISSNTGVLSGISNNGNIVTLVGFNGRKAIIVLGKRT</sequence>
<organism evidence="1 2">
    <name type="scientific">Ignavibacterium album (strain DSM 19864 / JCM 16511 / NBRC 101810 / Mat9-16)</name>
    <dbReference type="NCBI Taxonomy" id="945713"/>
    <lineage>
        <taxon>Bacteria</taxon>
        <taxon>Pseudomonadati</taxon>
        <taxon>Ignavibacteriota</taxon>
        <taxon>Ignavibacteria</taxon>
        <taxon>Ignavibacteriales</taxon>
        <taxon>Ignavibacteriaceae</taxon>
        <taxon>Ignavibacterium</taxon>
    </lineage>
</organism>
<reference evidence="1 2" key="1">
    <citation type="journal article" date="2012" name="Front. Microbiol.">
        <title>Complete genome of Ignavibacterium album, a metabolically versatile, flagellated, facultative anaerobe from the phylum Chlorobi.</title>
        <authorList>
            <person name="Liu Z."/>
            <person name="Frigaard N.-U."/>
            <person name="Vogl K."/>
            <person name="Iino T."/>
            <person name="Ohkuma M."/>
            <person name="Overmann J."/>
            <person name="Bryant D.A."/>
        </authorList>
    </citation>
    <scope>NUCLEOTIDE SEQUENCE [LARGE SCALE GENOMIC DNA]</scope>
    <source>
        <strain evidence="2">DSM 19864 / JCM 16511 / NBRC 101810 / Mat9-16</strain>
    </source>
</reference>
<dbReference type="PATRIC" id="fig|945713.3.peg.2787"/>
<keyword evidence="2" id="KW-1185">Reference proteome</keyword>
<dbReference type="eggNOG" id="COG4447">
    <property type="taxonomic scope" value="Bacteria"/>
</dbReference>
<dbReference type="HOGENOM" id="CLU_648558_0_0_10"/>
<gene>
    <name evidence="1" type="ordered locus">IALB_2770</name>
</gene>
<protein>
    <recommendedName>
        <fullName evidence="3">Glucosyl transferase</fullName>
    </recommendedName>
</protein>
<dbReference type="KEGG" id="ial:IALB_2770"/>
<evidence type="ECO:0000313" key="1">
    <source>
        <dbReference type="EMBL" id="AFH50473.1"/>
    </source>
</evidence>
<evidence type="ECO:0000313" key="2">
    <source>
        <dbReference type="Proteomes" id="UP000007394"/>
    </source>
</evidence>
<accession>I0ANB6</accession>
<dbReference type="EMBL" id="CP003418">
    <property type="protein sequence ID" value="AFH50473.1"/>
    <property type="molecule type" value="Genomic_DNA"/>
</dbReference>
<dbReference type="RefSeq" id="WP_014561614.1">
    <property type="nucleotide sequence ID" value="NC_017464.1"/>
</dbReference>
<name>I0ANB6_IGNAJ</name>